<dbReference type="PROSITE" id="PS50297">
    <property type="entry name" value="ANK_REP_REGION"/>
    <property type="match status" value="8"/>
</dbReference>
<dbReference type="Gene3D" id="3.40.50.300">
    <property type="entry name" value="P-loop containing nucleotide triphosphate hydrolases"/>
    <property type="match status" value="1"/>
</dbReference>
<dbReference type="Pfam" id="PF12796">
    <property type="entry name" value="Ank_2"/>
    <property type="match status" value="3"/>
</dbReference>
<keyword evidence="1" id="KW-0677">Repeat</keyword>
<keyword evidence="2 3" id="KW-0040">ANK repeat</keyword>
<dbReference type="Pfam" id="PF00023">
    <property type="entry name" value="Ank"/>
    <property type="match status" value="1"/>
</dbReference>
<feature type="repeat" description="ANK" evidence="3">
    <location>
        <begin position="1271"/>
        <end position="1303"/>
    </location>
</feature>
<dbReference type="SMART" id="SM00248">
    <property type="entry name" value="ANK"/>
    <property type="match status" value="14"/>
</dbReference>
<feature type="repeat" description="ANK" evidence="3">
    <location>
        <begin position="833"/>
        <end position="865"/>
    </location>
</feature>
<name>A0ABR4KV54_9EURO</name>
<dbReference type="Gene3D" id="1.25.40.20">
    <property type="entry name" value="Ankyrin repeat-containing domain"/>
    <property type="match status" value="2"/>
</dbReference>
<dbReference type="Pfam" id="PF24809">
    <property type="entry name" value="DUF7708"/>
    <property type="match status" value="1"/>
</dbReference>
<dbReference type="InterPro" id="IPR056884">
    <property type="entry name" value="NPHP3-like_N"/>
</dbReference>
<dbReference type="SUPFAM" id="SSF52540">
    <property type="entry name" value="P-loop containing nucleoside triphosphate hydrolases"/>
    <property type="match status" value="1"/>
</dbReference>
<feature type="repeat" description="ANK" evidence="3">
    <location>
        <begin position="1064"/>
        <end position="1097"/>
    </location>
</feature>
<feature type="region of interest" description="Disordered" evidence="4">
    <location>
        <begin position="780"/>
        <end position="829"/>
    </location>
</feature>
<feature type="repeat" description="ANK" evidence="3">
    <location>
        <begin position="1131"/>
        <end position="1163"/>
    </location>
</feature>
<dbReference type="InterPro" id="IPR002110">
    <property type="entry name" value="Ankyrin_rpt"/>
</dbReference>
<evidence type="ECO:0000256" key="1">
    <source>
        <dbReference type="ARBA" id="ARBA00022737"/>
    </source>
</evidence>
<sequence>MAGDDPALGAGGAFARIAAAKILAARKRNRIRRRRSLWEEAAALVSKDDRTHLDFAHASDPTRILGDIETQVHEAKKKQWRFRRRNGEEVTVREVFEKIATWVTKFKEIGDIASGIDPLHVGLPWAAVRFFLQLAVNDVERYSAMIEGVEVVSGIIARYAEVEKAQLVGRSNLKTQLENGLVKLYASVLSYLAEAKKYYSSSTGKRMLKSLNPNSVEERWLIRIAAEDDAAHRLVTLVQAENQTNRLSSIRTTLVNLDDRQEKTAIVDSRRRLLERLGATFTNDNYDGSLSLRQSGTASWIFERDEFQQWMKGGTESRFLWIYGPPGFGKTVLAASVVEHLRKERPSSTAYFFCVSEDEAKREPWAILTSWIAQLIEQNEIAVKVASELINMDDQRAITRTAQWKLFAGLCAQINGCTFVIDGFDECTSLNTTSRFHTHDARAQFLRELFDAISEVKADVLLVSRDTAEIRSEIFQNRDRSIEVFYYGIAESDTKPDIQMVSRHVVDFKLLKKPEQVRTELAEKAADRAEGMFLWLHLLSQKLKPGVNAKKLDAVVSQMPTGLEQAYERDLRQISTLDEEERNRAINILRWVLFAGRPLTVSELVEALMLSGDLDDDDCYPEDELPDEWKTSLVDEDYANDVLRQPLGSLIELRRRNEDEPLADYTVHFVHYSVKEYLLRPTASGPQDIVFPDMDAEDDLLARRCLQYLCYDVFGGEDGLTEEQMRFYPFYRYAARSWYRHAWGDGGDMSPELVSWACRLLDPGAFNWVLWAKAYEGDEDHGRYSNDKPQEAGSDETRVDQTSAEKNDESRKEAEEHDVPDQAEDGARTARETGASPMYYACLLGLLDVVKRLHADGLDINVQGGLFGTPLQAAIVKMQRPTVQYLVENGADIAVQGGGVYTYAICAAAWAGDLEIFELLVDRGADLEAIQRSHLRPVHFATYSPELLQVCLDRGVDIAVRDSGGHEPLHIAALHGNAVSARLLLDAGANINAVAANGATALLMAVEDERRYDVLVLLLSRGADTEIADDMGRTPLISAAGLGKEETVRALLEHGASTKREMCYGYTALFGALRDPGHPRIVQLLLKHGAEVDHRDIDGLTALRLACDWGDTEIMSILLEHGADVDAADPHGMTPLLCAASGGSEDARKLLLQHGADILQHDGQGESVLDYAVQGGQHDFVQYLLEKDVLAAHAPATTADTGRLSEDRIKLTKAIYAMEVDEVEAILRDIPSESLETVLRVALHAAAMAGSPELTKLLLGKGASARDVASYQRTALHYAAFSGHFEIVQLLLEADADPYAQDLHHSLPLNLAIKNGLENNDTVKHLVKHYGFGPDYSPATPALIETWTTMAGDIRGTYRHNNWKPGAKDDITLTIVPWDMKEDEDNCSLGQPPTFIGTGSDSGGDFEIYGSLYGIDQIIWAQLYEKRRLGWIWCGKLDPDMRTIAGKWGTNAQLLPGTFTLTRES</sequence>
<dbReference type="PANTHER" id="PTHR24198:SF165">
    <property type="entry name" value="ANKYRIN REPEAT-CONTAINING PROTEIN-RELATED"/>
    <property type="match status" value="1"/>
</dbReference>
<feature type="domain" description="Nephrocystin 3-like N-terminal" evidence="6">
    <location>
        <begin position="296"/>
        <end position="465"/>
    </location>
</feature>
<gene>
    <name evidence="7" type="ORF">BJX68DRAFT_264015</name>
</gene>
<evidence type="ECO:0000313" key="8">
    <source>
        <dbReference type="Proteomes" id="UP001610444"/>
    </source>
</evidence>
<evidence type="ECO:0000256" key="3">
    <source>
        <dbReference type="PROSITE-ProRule" id="PRU00023"/>
    </source>
</evidence>
<feature type="repeat" description="ANK" evidence="3">
    <location>
        <begin position="997"/>
        <end position="1030"/>
    </location>
</feature>
<accession>A0ABR4KV54</accession>
<reference evidence="7 8" key="1">
    <citation type="submission" date="2024-07" db="EMBL/GenBank/DDBJ databases">
        <title>Section-level genome sequencing and comparative genomics of Aspergillus sections Usti and Cavernicolus.</title>
        <authorList>
            <consortium name="Lawrence Berkeley National Laboratory"/>
            <person name="Nybo J.L."/>
            <person name="Vesth T.C."/>
            <person name="Theobald S."/>
            <person name="Frisvad J.C."/>
            <person name="Larsen T.O."/>
            <person name="Kjaerboelling I."/>
            <person name="Rothschild-Mancinelli K."/>
            <person name="Lyhne E.K."/>
            <person name="Kogle M.E."/>
            <person name="Barry K."/>
            <person name="Clum A."/>
            <person name="Na H."/>
            <person name="Ledsgaard L."/>
            <person name="Lin J."/>
            <person name="Lipzen A."/>
            <person name="Kuo A."/>
            <person name="Riley R."/>
            <person name="Mondo S."/>
            <person name="LaButti K."/>
            <person name="Haridas S."/>
            <person name="Pangalinan J."/>
            <person name="Salamov A.A."/>
            <person name="Simmons B.A."/>
            <person name="Magnuson J.K."/>
            <person name="Chen J."/>
            <person name="Drula E."/>
            <person name="Henrissat B."/>
            <person name="Wiebenga A."/>
            <person name="Lubbers R.J."/>
            <person name="Gomes A.C."/>
            <person name="Macurrencykelacurrency M.R."/>
            <person name="Stajich J."/>
            <person name="Grigoriev I.V."/>
            <person name="Mortensen U.H."/>
            <person name="De vries R.P."/>
            <person name="Baker S.E."/>
            <person name="Andersen M.R."/>
        </authorList>
    </citation>
    <scope>NUCLEOTIDE SEQUENCE [LARGE SCALE GENOMIC DNA]</scope>
    <source>
        <strain evidence="7 8">CBS 756.74</strain>
    </source>
</reference>
<feature type="repeat" description="ANK" evidence="3">
    <location>
        <begin position="1098"/>
        <end position="1130"/>
    </location>
</feature>
<dbReference type="Proteomes" id="UP001610444">
    <property type="component" value="Unassembled WGS sequence"/>
</dbReference>
<dbReference type="RefSeq" id="XP_070902066.1">
    <property type="nucleotide sequence ID" value="XM_071044845.1"/>
</dbReference>
<feature type="domain" description="DUF7708" evidence="5">
    <location>
        <begin position="95"/>
        <end position="213"/>
    </location>
</feature>
<dbReference type="Pfam" id="PF24883">
    <property type="entry name" value="NPHP3_N"/>
    <property type="match status" value="1"/>
</dbReference>
<feature type="repeat" description="ANK" evidence="3">
    <location>
        <begin position="1031"/>
        <end position="1057"/>
    </location>
</feature>
<protein>
    <submittedName>
        <fullName evidence="7">Ankyrin repeat-containing domain protein</fullName>
    </submittedName>
</protein>
<evidence type="ECO:0000313" key="7">
    <source>
        <dbReference type="EMBL" id="KAL2855659.1"/>
    </source>
</evidence>
<feature type="repeat" description="ANK" evidence="3">
    <location>
        <begin position="964"/>
        <end position="996"/>
    </location>
</feature>
<dbReference type="InterPro" id="IPR056125">
    <property type="entry name" value="DUF7708"/>
</dbReference>
<evidence type="ECO:0000259" key="6">
    <source>
        <dbReference type="Pfam" id="PF24883"/>
    </source>
</evidence>
<keyword evidence="8" id="KW-1185">Reference proteome</keyword>
<proteinExistence type="predicted"/>
<evidence type="ECO:0000259" key="5">
    <source>
        <dbReference type="Pfam" id="PF24809"/>
    </source>
</evidence>
<dbReference type="InterPro" id="IPR036770">
    <property type="entry name" value="Ankyrin_rpt-contain_sf"/>
</dbReference>
<dbReference type="PANTHER" id="PTHR24198">
    <property type="entry name" value="ANKYRIN REPEAT AND PROTEIN KINASE DOMAIN-CONTAINING PROTEIN"/>
    <property type="match status" value="1"/>
</dbReference>
<comment type="caution">
    <text evidence="7">The sequence shown here is derived from an EMBL/GenBank/DDBJ whole genome shotgun (WGS) entry which is preliminary data.</text>
</comment>
<evidence type="ECO:0000256" key="2">
    <source>
        <dbReference type="ARBA" id="ARBA00023043"/>
    </source>
</evidence>
<dbReference type="EMBL" id="JBFXLR010000009">
    <property type="protein sequence ID" value="KAL2855659.1"/>
    <property type="molecule type" value="Genomic_DNA"/>
</dbReference>
<dbReference type="InterPro" id="IPR027417">
    <property type="entry name" value="P-loop_NTPase"/>
</dbReference>
<dbReference type="SUPFAM" id="SSF48403">
    <property type="entry name" value="Ankyrin repeat"/>
    <property type="match status" value="2"/>
</dbReference>
<organism evidence="7 8">
    <name type="scientific">Aspergillus pseudodeflectus</name>
    <dbReference type="NCBI Taxonomy" id="176178"/>
    <lineage>
        <taxon>Eukaryota</taxon>
        <taxon>Fungi</taxon>
        <taxon>Dikarya</taxon>
        <taxon>Ascomycota</taxon>
        <taxon>Pezizomycotina</taxon>
        <taxon>Eurotiomycetes</taxon>
        <taxon>Eurotiomycetidae</taxon>
        <taxon>Eurotiales</taxon>
        <taxon>Aspergillaceae</taxon>
        <taxon>Aspergillus</taxon>
        <taxon>Aspergillus subgen. Nidulantes</taxon>
    </lineage>
</organism>
<dbReference type="GeneID" id="98160009"/>
<dbReference type="PROSITE" id="PS50088">
    <property type="entry name" value="ANK_REPEAT"/>
    <property type="match status" value="8"/>
</dbReference>
<evidence type="ECO:0000256" key="4">
    <source>
        <dbReference type="SAM" id="MobiDB-lite"/>
    </source>
</evidence>